<comment type="catalytic activity">
    <reaction evidence="1 10">
        <text>5-hydroxyisourate + H2O = 5-hydroxy-2-oxo-4-ureido-2,5-dihydro-1H-imidazole-5-carboxylate + H(+)</text>
        <dbReference type="Rhea" id="RHEA:23736"/>
        <dbReference type="ChEBI" id="CHEBI:15377"/>
        <dbReference type="ChEBI" id="CHEBI:15378"/>
        <dbReference type="ChEBI" id="CHEBI:18072"/>
        <dbReference type="ChEBI" id="CHEBI:58639"/>
        <dbReference type="EC" id="3.5.2.17"/>
    </reaction>
</comment>
<evidence type="ECO:0000256" key="1">
    <source>
        <dbReference type="ARBA" id="ARBA00001043"/>
    </source>
</evidence>
<dbReference type="InterPro" id="IPR036817">
    <property type="entry name" value="Transthyretin/HIU_hydrolase_sf"/>
</dbReference>
<dbReference type="NCBIfam" id="TIGR02962">
    <property type="entry name" value="hdxy_isourate"/>
    <property type="match status" value="1"/>
</dbReference>
<dbReference type="CDD" id="cd05822">
    <property type="entry name" value="TLP_HIUase"/>
    <property type="match status" value="1"/>
</dbReference>
<gene>
    <name evidence="12" type="ORF">OLMES_3713</name>
</gene>
<evidence type="ECO:0000259" key="11">
    <source>
        <dbReference type="SMART" id="SM00095"/>
    </source>
</evidence>
<comment type="similarity">
    <text evidence="3 10">Belongs to the transthyretin family. 5-hydroxyisourate hydrolase subfamily.</text>
</comment>
<comment type="function">
    <text evidence="2">Catalyzes the hydrolysis of 5-hydroxyisourate (HIU) to 2-oxo-4-hydroxy-4-carboxy-5-ureidoimidazoline (OHCU).</text>
</comment>
<dbReference type="KEGG" id="ome:OLMES_3713"/>
<evidence type="ECO:0000256" key="3">
    <source>
        <dbReference type="ARBA" id="ARBA00009850"/>
    </source>
</evidence>
<dbReference type="Gene3D" id="2.60.40.180">
    <property type="entry name" value="Transthyretin/hydroxyisourate hydrolase domain"/>
    <property type="match status" value="1"/>
</dbReference>
<dbReference type="GO" id="GO:0033971">
    <property type="term" value="F:hydroxyisourate hydrolase activity"/>
    <property type="evidence" value="ECO:0007669"/>
    <property type="project" value="UniProtKB-EC"/>
</dbReference>
<dbReference type="AlphaFoldDB" id="A0A1Y0IED5"/>
<dbReference type="InterPro" id="IPR023418">
    <property type="entry name" value="Thyroxine_BS"/>
</dbReference>
<dbReference type="EMBL" id="CP021425">
    <property type="protein sequence ID" value="ARU57734.1"/>
    <property type="molecule type" value="Genomic_DNA"/>
</dbReference>
<reference evidence="12 13" key="1">
    <citation type="submission" date="2017-05" db="EMBL/GenBank/DDBJ databases">
        <title>Genomic insights into alkan degradation activity of Oleiphilus messinensis.</title>
        <authorList>
            <person name="Kozyavkin S.A."/>
            <person name="Slesarev A.I."/>
            <person name="Golyshin P.N."/>
            <person name="Korzhenkov A."/>
            <person name="Golyshina O.N."/>
            <person name="Toshchakov S.V."/>
        </authorList>
    </citation>
    <scope>NUCLEOTIDE SEQUENCE [LARGE SCALE GENOMIC DNA]</scope>
    <source>
        <strain evidence="12 13">ME102</strain>
    </source>
</reference>
<feature type="binding site" evidence="9">
    <location>
        <position position="114"/>
    </location>
    <ligand>
        <name>substrate</name>
    </ligand>
</feature>
<dbReference type="PRINTS" id="PR00189">
    <property type="entry name" value="TRNSTHYRETIN"/>
</dbReference>
<comment type="subunit">
    <text evidence="4 10">Homotetramer.</text>
</comment>
<evidence type="ECO:0000256" key="10">
    <source>
        <dbReference type="RuleBase" id="RU361270"/>
    </source>
</evidence>
<dbReference type="InterPro" id="IPR023416">
    <property type="entry name" value="Transthyretin/HIU_hydrolase_d"/>
</dbReference>
<evidence type="ECO:0000256" key="8">
    <source>
        <dbReference type="ARBA" id="ARBA00022801"/>
    </source>
</evidence>
<evidence type="ECO:0000256" key="5">
    <source>
        <dbReference type="ARBA" id="ARBA00012609"/>
    </source>
</evidence>
<evidence type="ECO:0000313" key="12">
    <source>
        <dbReference type="EMBL" id="ARU57734.1"/>
    </source>
</evidence>
<protein>
    <recommendedName>
        <fullName evidence="6 10">5-hydroxyisourate hydrolase</fullName>
        <shortName evidence="10">HIU hydrolase</shortName>
        <shortName evidence="10">HIUHase</shortName>
        <ecNumber evidence="5 10">3.5.2.17</ecNumber>
    </recommendedName>
</protein>
<dbReference type="Pfam" id="PF00576">
    <property type="entry name" value="Transthyretin"/>
    <property type="match status" value="1"/>
</dbReference>
<dbReference type="OrthoDB" id="9792386at2"/>
<name>A0A1Y0IED5_9GAMM</name>
<evidence type="ECO:0000256" key="9">
    <source>
        <dbReference type="PIRSR" id="PIRSR600895-51"/>
    </source>
</evidence>
<dbReference type="GO" id="GO:0006144">
    <property type="term" value="P:purine nucleobase metabolic process"/>
    <property type="evidence" value="ECO:0007669"/>
    <property type="project" value="UniProtKB-KW"/>
</dbReference>
<dbReference type="InterPro" id="IPR014306">
    <property type="entry name" value="Hydroxyisourate_hydrolase"/>
</dbReference>
<dbReference type="RefSeq" id="WP_087462600.1">
    <property type="nucleotide sequence ID" value="NZ_CP021425.1"/>
</dbReference>
<dbReference type="InterPro" id="IPR000895">
    <property type="entry name" value="Transthyretin/HIU_hydrolase"/>
</dbReference>
<dbReference type="PANTHER" id="PTHR10395:SF7">
    <property type="entry name" value="5-HYDROXYISOURATE HYDROLASE"/>
    <property type="match status" value="1"/>
</dbReference>
<feature type="binding site" evidence="9">
    <location>
        <position position="8"/>
    </location>
    <ligand>
        <name>substrate</name>
    </ligand>
</feature>
<feature type="domain" description="Transthyretin/hydroxyisourate hydrolase" evidence="11">
    <location>
        <begin position="1"/>
        <end position="116"/>
    </location>
</feature>
<dbReference type="EC" id="3.5.2.17" evidence="5 10"/>
<evidence type="ECO:0000256" key="6">
    <source>
        <dbReference type="ARBA" id="ARBA00017539"/>
    </source>
</evidence>
<dbReference type="Proteomes" id="UP000196027">
    <property type="component" value="Chromosome"/>
</dbReference>
<sequence>MSSPITTHVLDTHLGRPAVGIQVTLFRSQSGQPGSEWVEIAQSRTNQDGRITDWLEGQSRETGVYKIEFETDPYFDNQGLTCFYPNVTITFRIQHPEQHYHVPLLISAHGMSTYRGS</sequence>
<keyword evidence="8 10" id="KW-0378">Hydrolase</keyword>
<keyword evidence="13" id="KW-1185">Reference proteome</keyword>
<evidence type="ECO:0000256" key="2">
    <source>
        <dbReference type="ARBA" id="ARBA00002704"/>
    </source>
</evidence>
<proteinExistence type="inferred from homology"/>
<keyword evidence="7 10" id="KW-0659">Purine metabolism</keyword>
<evidence type="ECO:0000256" key="7">
    <source>
        <dbReference type="ARBA" id="ARBA00022631"/>
    </source>
</evidence>
<organism evidence="12 13">
    <name type="scientific">Oleiphilus messinensis</name>
    <dbReference type="NCBI Taxonomy" id="141451"/>
    <lineage>
        <taxon>Bacteria</taxon>
        <taxon>Pseudomonadati</taxon>
        <taxon>Pseudomonadota</taxon>
        <taxon>Gammaproteobacteria</taxon>
        <taxon>Oceanospirillales</taxon>
        <taxon>Oleiphilaceae</taxon>
        <taxon>Oleiphilus</taxon>
    </lineage>
</organism>
<dbReference type="PANTHER" id="PTHR10395">
    <property type="entry name" value="URICASE AND TRANSTHYRETIN-RELATED"/>
    <property type="match status" value="1"/>
</dbReference>
<accession>A0A1Y0IED5</accession>
<evidence type="ECO:0000256" key="4">
    <source>
        <dbReference type="ARBA" id="ARBA00011881"/>
    </source>
</evidence>
<evidence type="ECO:0000313" key="13">
    <source>
        <dbReference type="Proteomes" id="UP000196027"/>
    </source>
</evidence>
<dbReference type="SUPFAM" id="SSF49472">
    <property type="entry name" value="Transthyretin (synonym: prealbumin)"/>
    <property type="match status" value="1"/>
</dbReference>
<feature type="binding site" evidence="9">
    <location>
        <position position="50"/>
    </location>
    <ligand>
        <name>substrate</name>
    </ligand>
</feature>
<dbReference type="PROSITE" id="PS00768">
    <property type="entry name" value="TRANSTHYRETIN_1"/>
    <property type="match status" value="1"/>
</dbReference>
<dbReference type="SMART" id="SM00095">
    <property type="entry name" value="TR_THY"/>
    <property type="match status" value="1"/>
</dbReference>